<evidence type="ECO:0000256" key="1">
    <source>
        <dbReference type="SAM" id="Coils"/>
    </source>
</evidence>
<keyword evidence="1" id="KW-0175">Coiled coil</keyword>
<feature type="coiled-coil region" evidence="1">
    <location>
        <begin position="118"/>
        <end position="166"/>
    </location>
</feature>
<dbReference type="EMBL" id="MN739808">
    <property type="protein sequence ID" value="QHT27037.1"/>
    <property type="molecule type" value="Genomic_DNA"/>
</dbReference>
<protein>
    <submittedName>
        <fullName evidence="2">Uncharacterized protein</fullName>
    </submittedName>
</protein>
<accession>A0A6C0ECZ1</accession>
<dbReference type="AlphaFoldDB" id="A0A6C0ECZ1"/>
<organism evidence="2">
    <name type="scientific">viral metagenome</name>
    <dbReference type="NCBI Taxonomy" id="1070528"/>
    <lineage>
        <taxon>unclassified sequences</taxon>
        <taxon>metagenomes</taxon>
        <taxon>organismal metagenomes</taxon>
    </lineage>
</organism>
<reference evidence="2" key="1">
    <citation type="journal article" date="2020" name="Nature">
        <title>Giant virus diversity and host interactions through global metagenomics.</title>
        <authorList>
            <person name="Schulz F."/>
            <person name="Roux S."/>
            <person name="Paez-Espino D."/>
            <person name="Jungbluth S."/>
            <person name="Walsh D.A."/>
            <person name="Denef V.J."/>
            <person name="McMahon K.D."/>
            <person name="Konstantinidis K.T."/>
            <person name="Eloe-Fadrosh E.A."/>
            <person name="Kyrpides N.C."/>
            <person name="Woyke T."/>
        </authorList>
    </citation>
    <scope>NUCLEOTIDE SEQUENCE</scope>
    <source>
        <strain evidence="2">GVMAG-M-3300023179-2</strain>
    </source>
</reference>
<name>A0A6C0ECZ1_9ZZZZ</name>
<evidence type="ECO:0000313" key="2">
    <source>
        <dbReference type="EMBL" id="QHT27037.1"/>
    </source>
</evidence>
<proteinExistence type="predicted"/>
<sequence>MDNRMKCFFDPPGHPNTYICIPSLCRFDGKCNGSCNARGLQVNHTDQKYCLEINCKSLACTKNHLLHWRGIHNKVDISQITIREYAFEIYRIYGDDIIRPIIFDNSSLDSKSSGYELMKALEQRVELAESNAFEQADDRYHQQIANNLLERKKKKEQLKMQKIQEQILMGRKMVRFYICLRNAGDVEAEYKQFIKQKFDEFQKPVLFDIIDNFLGTPDEKQIPTFLDL</sequence>